<dbReference type="Gene3D" id="3.50.50.60">
    <property type="entry name" value="FAD/NAD(P)-binding domain"/>
    <property type="match status" value="1"/>
</dbReference>
<dbReference type="PANTHER" id="PTHR43498:SF1">
    <property type="entry name" value="COB--COM HETERODISULFIDE REDUCTASE IRON-SULFUR SUBUNIT A"/>
    <property type="match status" value="1"/>
</dbReference>
<dbReference type="GO" id="GO:0016491">
    <property type="term" value="F:oxidoreductase activity"/>
    <property type="evidence" value="ECO:0007669"/>
    <property type="project" value="UniProtKB-KW"/>
</dbReference>
<reference evidence="7" key="1">
    <citation type="journal article" date="2019" name="Int. J. Syst. Evol. Microbiol.">
        <title>The Global Catalogue of Microorganisms (GCM) 10K type strain sequencing project: providing services to taxonomists for standard genome sequencing and annotation.</title>
        <authorList>
            <consortium name="The Broad Institute Genomics Platform"/>
            <consortium name="The Broad Institute Genome Sequencing Center for Infectious Disease"/>
            <person name="Wu L."/>
            <person name="Ma J."/>
        </authorList>
    </citation>
    <scope>NUCLEOTIDE SEQUENCE [LARGE SCALE GENOMIC DNA]</scope>
    <source>
        <strain evidence="7">KCTC 52416</strain>
    </source>
</reference>
<evidence type="ECO:0000256" key="1">
    <source>
        <dbReference type="ARBA" id="ARBA00022485"/>
    </source>
</evidence>
<dbReference type="SUPFAM" id="SSF51905">
    <property type="entry name" value="FAD/NAD(P)-binding domain"/>
    <property type="match status" value="1"/>
</dbReference>
<keyword evidence="2" id="KW-0479">Metal-binding</keyword>
<evidence type="ECO:0000256" key="3">
    <source>
        <dbReference type="ARBA" id="ARBA00023002"/>
    </source>
</evidence>
<keyword evidence="7" id="KW-1185">Reference proteome</keyword>
<dbReference type="InterPro" id="IPR039650">
    <property type="entry name" value="HdrA-like"/>
</dbReference>
<gene>
    <name evidence="6" type="ORF">ACFOET_00565</name>
</gene>
<evidence type="ECO:0000313" key="7">
    <source>
        <dbReference type="Proteomes" id="UP001595526"/>
    </source>
</evidence>
<sequence>MKLTIGAIIKQILMVITVFHWNGFASGQAKTADVLIVGGGASGTMAAIQAARMGAKVVVVEETPWLGGMLTAAGVSAIDGNHRLPAGLWGEFRQELYSYYGGPQAVETGWVSNTLFEPAVGNQILKRMVAKEQGIEVLYETTWEAVHKTTSGWEITVKDRKSRKKNISGKVLIDATELGDVMAYLQVPYYLGMDSRSLTNEPYALEEGNDIVQDLTYVITLKDFGEGADATIPRPENYRKDEFDGCCDVSDPATFNKDNNDCFKMLTYGRLPNNKYMINWPKKGNDIYLNVVEKTRAEREVLLEEAKQMTLRFVYYIQHELGFKNLGIAYDEYPTEDGFPMIPYHRESRRLKAKSLFALQHVMTPFDTPQAYYRTGIAVGDYTIDHHHYKYGNAPEIDFVKIRVPSYNVPMGSLIPESFEGLIVAEKSIGVSNIVNGATRLQPVVLGIGQAAGTIAALAVERGVHPSQVPIRDVQAALLESRAYIMPYIDVPTEDPHFKAMQRIGATGIIKGVGVPYKWANQTWFYPERAISEYELVDGLRPFYPALSHYWDASGEPLTIRYLMEVMALCGRSVTIDELEGVWSALELQDDPTAVSQLDRRQAAVLVDYFHDPFTIPVNFEGHPSIDK</sequence>
<keyword evidence="1" id="KW-0004">4Fe-4S</keyword>
<dbReference type="RefSeq" id="WP_379018465.1">
    <property type="nucleotide sequence ID" value="NZ_JBHRTA010000003.1"/>
</dbReference>
<dbReference type="InterPro" id="IPR036188">
    <property type="entry name" value="FAD/NAD-bd_sf"/>
</dbReference>
<accession>A0ABV7JL78</accession>
<dbReference type="EMBL" id="JBHRTA010000003">
    <property type="protein sequence ID" value="MFC3196092.1"/>
    <property type="molecule type" value="Genomic_DNA"/>
</dbReference>
<organism evidence="6 7">
    <name type="scientific">Parapedobacter deserti</name>
    <dbReference type="NCBI Taxonomy" id="1912957"/>
    <lineage>
        <taxon>Bacteria</taxon>
        <taxon>Pseudomonadati</taxon>
        <taxon>Bacteroidota</taxon>
        <taxon>Sphingobacteriia</taxon>
        <taxon>Sphingobacteriales</taxon>
        <taxon>Sphingobacteriaceae</taxon>
        <taxon>Parapedobacter</taxon>
    </lineage>
</organism>
<proteinExistence type="predicted"/>
<keyword evidence="4" id="KW-0408">Iron</keyword>
<keyword evidence="5" id="KW-0411">Iron-sulfur</keyword>
<evidence type="ECO:0000256" key="2">
    <source>
        <dbReference type="ARBA" id="ARBA00022723"/>
    </source>
</evidence>
<dbReference type="Proteomes" id="UP001595526">
    <property type="component" value="Unassembled WGS sequence"/>
</dbReference>
<dbReference type="EC" id="1.-.-.-" evidence="6"/>
<dbReference type="Pfam" id="PF12831">
    <property type="entry name" value="FAD_oxidored"/>
    <property type="match status" value="1"/>
</dbReference>
<keyword evidence="3 6" id="KW-0560">Oxidoreductase</keyword>
<name>A0ABV7JL78_9SPHI</name>
<evidence type="ECO:0000256" key="4">
    <source>
        <dbReference type="ARBA" id="ARBA00023004"/>
    </source>
</evidence>
<comment type="caution">
    <text evidence="6">The sequence shown here is derived from an EMBL/GenBank/DDBJ whole genome shotgun (WGS) entry which is preliminary data.</text>
</comment>
<protein>
    <submittedName>
        <fullName evidence="6">FAD-dependent oxidoreductase</fullName>
        <ecNumber evidence="6">1.-.-.-</ecNumber>
    </submittedName>
</protein>
<dbReference type="PANTHER" id="PTHR43498">
    <property type="entry name" value="FERREDOXIN:COB-COM HETERODISULFIDE REDUCTASE SUBUNIT A"/>
    <property type="match status" value="1"/>
</dbReference>
<evidence type="ECO:0000256" key="5">
    <source>
        <dbReference type="ARBA" id="ARBA00023014"/>
    </source>
</evidence>
<evidence type="ECO:0000313" key="6">
    <source>
        <dbReference type="EMBL" id="MFC3196092.1"/>
    </source>
</evidence>